<dbReference type="SUPFAM" id="SSF53335">
    <property type="entry name" value="S-adenosyl-L-methionine-dependent methyltransferases"/>
    <property type="match status" value="1"/>
</dbReference>
<dbReference type="Gene3D" id="3.40.50.150">
    <property type="entry name" value="Vaccinia Virus protein VP39"/>
    <property type="match status" value="1"/>
</dbReference>
<dbReference type="InterPro" id="IPR002052">
    <property type="entry name" value="DNA_methylase_N6_adenine_CS"/>
</dbReference>
<comment type="caution">
    <text evidence="1">The sequence shown here is derived from an EMBL/GenBank/DDBJ whole genome shotgun (WGS) entry which is preliminary data.</text>
</comment>
<accession>X0RJQ5</accession>
<organism evidence="1">
    <name type="scientific">marine sediment metagenome</name>
    <dbReference type="NCBI Taxonomy" id="412755"/>
    <lineage>
        <taxon>unclassified sequences</taxon>
        <taxon>metagenomes</taxon>
        <taxon>ecological metagenomes</taxon>
    </lineage>
</organism>
<evidence type="ECO:0000313" key="1">
    <source>
        <dbReference type="EMBL" id="GAF69059.1"/>
    </source>
</evidence>
<name>X0RJQ5_9ZZZZ</name>
<dbReference type="InterPro" id="IPR029063">
    <property type="entry name" value="SAM-dependent_MTases_sf"/>
</dbReference>
<dbReference type="EMBL" id="BARS01002538">
    <property type="protein sequence ID" value="GAF69059.1"/>
    <property type="molecule type" value="Genomic_DNA"/>
</dbReference>
<feature type="non-terminal residue" evidence="1">
    <location>
        <position position="92"/>
    </location>
</feature>
<dbReference type="PROSITE" id="PS00092">
    <property type="entry name" value="N6_MTASE"/>
    <property type="match status" value="1"/>
</dbReference>
<dbReference type="GO" id="GO:0003676">
    <property type="term" value="F:nucleic acid binding"/>
    <property type="evidence" value="ECO:0007669"/>
    <property type="project" value="InterPro"/>
</dbReference>
<protein>
    <recommendedName>
        <fullName evidence="2">DNA methylase N-4/N-6 domain-containing protein</fullName>
    </recommendedName>
</protein>
<reference evidence="1" key="1">
    <citation type="journal article" date="2014" name="Front. Microbiol.">
        <title>High frequency of phylogenetically diverse reductive dehalogenase-homologous genes in deep subseafloor sedimentary metagenomes.</title>
        <authorList>
            <person name="Kawai M."/>
            <person name="Futagami T."/>
            <person name="Toyoda A."/>
            <person name="Takaki Y."/>
            <person name="Nishi S."/>
            <person name="Hori S."/>
            <person name="Arai W."/>
            <person name="Tsubouchi T."/>
            <person name="Morono Y."/>
            <person name="Uchiyama I."/>
            <person name="Ito T."/>
            <person name="Fujiyama A."/>
            <person name="Inagaki F."/>
            <person name="Takami H."/>
        </authorList>
    </citation>
    <scope>NUCLEOTIDE SEQUENCE</scope>
    <source>
        <strain evidence="1">Expedition CK06-06</strain>
    </source>
</reference>
<gene>
    <name evidence="1" type="ORF">S01H1_04843</name>
</gene>
<dbReference type="GO" id="GO:0008168">
    <property type="term" value="F:methyltransferase activity"/>
    <property type="evidence" value="ECO:0007669"/>
    <property type="project" value="InterPro"/>
</dbReference>
<proteinExistence type="predicted"/>
<sequence>MIVCADVLDWAAEYDGPKFHALLCDPPYHLGANGFMNKSWDAAKYGIAFNPDTWAALAQHLHPGAFGMAFASARGWHRLAVAIEDAGLRIHP</sequence>
<dbReference type="GO" id="GO:0032259">
    <property type="term" value="P:methylation"/>
    <property type="evidence" value="ECO:0007669"/>
    <property type="project" value="InterPro"/>
</dbReference>
<dbReference type="AlphaFoldDB" id="X0RJQ5"/>
<evidence type="ECO:0008006" key="2">
    <source>
        <dbReference type="Google" id="ProtNLM"/>
    </source>
</evidence>